<evidence type="ECO:0000256" key="3">
    <source>
        <dbReference type="ARBA" id="ARBA00022692"/>
    </source>
</evidence>
<feature type="transmembrane region" description="Helical" evidence="7">
    <location>
        <begin position="245"/>
        <end position="265"/>
    </location>
</feature>
<gene>
    <name evidence="9" type="ORF">PGO_082460</name>
</gene>
<comment type="subcellular location">
    <subcellularLocation>
        <location evidence="1">Endoplasmic reticulum membrane</location>
        <topology evidence="1">Multi-pass membrane protein</topology>
    </subcellularLocation>
</comment>
<organism evidence="9 10">
    <name type="scientific">Plasmodium gonderi</name>
    <dbReference type="NCBI Taxonomy" id="77519"/>
    <lineage>
        <taxon>Eukaryota</taxon>
        <taxon>Sar</taxon>
        <taxon>Alveolata</taxon>
        <taxon>Apicomplexa</taxon>
        <taxon>Aconoidasida</taxon>
        <taxon>Haemosporida</taxon>
        <taxon>Plasmodiidae</taxon>
        <taxon>Plasmodium</taxon>
        <taxon>Plasmodium (Plasmodium)</taxon>
    </lineage>
</organism>
<evidence type="ECO:0000256" key="5">
    <source>
        <dbReference type="ARBA" id="ARBA00022989"/>
    </source>
</evidence>
<dbReference type="PANTHER" id="PTHR11009">
    <property type="entry name" value="DER1-LIKE PROTEIN, DERLIN"/>
    <property type="match status" value="1"/>
</dbReference>
<dbReference type="RefSeq" id="XP_028543269.1">
    <property type="nucleotide sequence ID" value="XM_028687468.1"/>
</dbReference>
<dbReference type="InterPro" id="IPR007599">
    <property type="entry name" value="DER1"/>
</dbReference>
<dbReference type="GeneID" id="39747395"/>
<dbReference type="EMBL" id="BDQF01000009">
    <property type="protein sequence ID" value="GAW80680.1"/>
    <property type="molecule type" value="Genomic_DNA"/>
</dbReference>
<proteinExistence type="inferred from homology"/>
<accession>A0A1Y1JEJ7</accession>
<evidence type="ECO:0000256" key="2">
    <source>
        <dbReference type="ARBA" id="ARBA00008917"/>
    </source>
</evidence>
<protein>
    <submittedName>
        <fullName evidence="9">DER1-like protein</fullName>
    </submittedName>
</protein>
<keyword evidence="4" id="KW-0256">Endoplasmic reticulum</keyword>
<feature type="transmembrane region" description="Helical" evidence="7">
    <location>
        <begin position="167"/>
        <end position="185"/>
    </location>
</feature>
<comment type="caution">
    <text evidence="9">The sequence shown here is derived from an EMBL/GenBank/DDBJ whole genome shotgun (WGS) entry which is preliminary data.</text>
</comment>
<evidence type="ECO:0000256" key="1">
    <source>
        <dbReference type="ARBA" id="ARBA00004477"/>
    </source>
</evidence>
<evidence type="ECO:0000256" key="4">
    <source>
        <dbReference type="ARBA" id="ARBA00022824"/>
    </source>
</evidence>
<reference evidence="10" key="1">
    <citation type="submission" date="2017-04" db="EMBL/GenBank/DDBJ databases">
        <title>Plasmodium gonderi genome.</title>
        <authorList>
            <person name="Arisue N."/>
            <person name="Honma H."/>
            <person name="Kawai S."/>
            <person name="Tougan T."/>
            <person name="Tanabe K."/>
            <person name="Horii T."/>
        </authorList>
    </citation>
    <scope>NUCLEOTIDE SEQUENCE [LARGE SCALE GENOMIC DNA]</scope>
    <source>
        <strain evidence="10">ATCC 30045</strain>
    </source>
</reference>
<keyword evidence="8" id="KW-0732">Signal</keyword>
<dbReference type="GO" id="GO:0005789">
    <property type="term" value="C:endoplasmic reticulum membrane"/>
    <property type="evidence" value="ECO:0007669"/>
    <property type="project" value="UniProtKB-SubCell"/>
</dbReference>
<keyword evidence="5 7" id="KW-1133">Transmembrane helix</keyword>
<evidence type="ECO:0000256" key="8">
    <source>
        <dbReference type="SAM" id="SignalP"/>
    </source>
</evidence>
<keyword evidence="3 7" id="KW-0812">Transmembrane</keyword>
<dbReference type="GO" id="GO:0006950">
    <property type="term" value="P:response to stress"/>
    <property type="evidence" value="ECO:0007669"/>
    <property type="project" value="UniProtKB-ARBA"/>
</dbReference>
<keyword evidence="10" id="KW-1185">Reference proteome</keyword>
<dbReference type="Pfam" id="PF04511">
    <property type="entry name" value="DER1"/>
    <property type="match status" value="1"/>
</dbReference>
<feature type="signal peptide" evidence="8">
    <location>
        <begin position="1"/>
        <end position="20"/>
    </location>
</feature>
<evidence type="ECO:0000313" key="10">
    <source>
        <dbReference type="Proteomes" id="UP000195521"/>
    </source>
</evidence>
<sequence length="1789" mass="212438">MFFSCKIFALLCITIISVRCHHARVCMNTKIASNLPNSSARVLLAHRERTNLKNDRKHKNNKLLISEKKKNIGREHSYYFTKEKKEILNKKKKKKFVLNYSKLWATENEKRKNKKLRYPLFFIKHSTTSLNEIKESIKALFNLDYIENNYIYSYIKAFKRTPPITKLYLISTLLLSICIHLNKNVYKLILFDFKKIFHEWQVWRLLTPYLYIGNLYLQYFLMFNYLHIYMSSVEIAHYKNPEDLLIFITFGYLSNLLFTIIGSMYNENIMNMQKYIKTIRNIILKGANANQQKIEININKEHYNHLGYVFSTYILYYWSRINEGTLINCFELFLIKAEYVPFFFIIQNVLLYNEFSFYEVASIMSSYFFFTYENYFKLDFIRRFNRALLKSLRVYPMYETYKEEYEVAWISYQRGTLTKGRDVVRVMEMSRRRYMNIPKRKTLKSMDISSIRKNVELCKKKNVKSKNVWNNYLYILILKLCNKELCNYVDFMIILKLLSKYICIEKKVLNFICEKLEHDMYKLTIRELSLLILILRKNKFDNLYYLNLISKSILIKMNKNLSYKDLALITFSLSRNIDITEKLYTDEIFHLSILKIHNDLKNINFHSLTLFFYSYSLYFLKNFEHFNSFFYMTKNFIQIIKKNIYLFNSTDLMFTFLSSFHIYNSFKNSVKNSKYNNTRNLILRQELPLHLQPSSNSLQKKIPLSTSHRIIDHMMDVHTGNDHALNITSSKSELSKIDLMEKGITKGIPNVGTSTPGEGKIRTSYYGKDSSAEMDLPKLSKDTDANETRNALTCEETVTDLVNRVRDAIMEKLKCFKIEEVINMLFASIDKNVSINKKYFNFLSKDRINIENYLNVYIKTEFKKKNEDGRVSEHENNIDPLLPMDYILKINNNTCEEEEFINTLMEEIIYRNDFLSVKQIILLLYLLKRTNRTYIQFEKIIMKRLVCIEKELTKNEVMFVYQYLYIRTCLFHDLKKYSLKVYEQNGEEKTFLIYDKNRNLEENEFYHETNARNEHKKNNDDTDVYYMHDDVLYLKKKRKRDKNKIFLYDNFIYKYPARVRKNEKSDDIFPHEQNLKYFINLKKTADNCKTVNHSIPVHGAKSSNGKFLIKSQLPQEINSYTINKEVSNNVVDQKNVKSPVWARGTSDLITNFVNCSNVAISRSTNCSSEQCSNYEQFSNSEQCSNSEKCSNFEMAEGKGETCSANGEYKIRCYSLYLDVYKIVCLKLVNSIRNETLTSHNIINILCIYEKLNVRDFRIIKHLYNLEKDILYLNNIYLEKLMNIILKFNLYNILEYLGIHKILQFVNFNSLDECISILKLLGLLISRKKDETGRFSNFSSTCTQNAINYILKNFKKLKSTYELEKIQITPVYNSLPLEYFKLFKNVHSVGTLADLCRSSSTRPESEDGIRNEAEKGARNNMNFSAHVVGQQIYALRKGVKKYPPWSGENDRNDKKDESVSNFFLHHVDDVNIKEVAVGYPNYGLEKMSSTSKMRHLFPNVNGVKGYLTEYRDIKDEIFQDILLIYHKNVEIYKDINISNYYFPLAINLLTLNDVDNIRNAGLVRSLNTCLSESENNRENKQIQELDRKNFLLVDILYNYDFYYSMNDALECKLKKHNIYVSYYGTHTNKVNKKIINYKKYTLLKCVKKIGYNYICIDAKRYVKNKKKCKDNNLNKYYINNLILDLLKRKKKNPFYSKKKRRSKTATVVRGKYPQLHPFTNKWRIYRMQNCKCIRQNVSSYVGRNKYISKKKLGEEALSFSQRIDNNIKGKEVLPSGKNHLHKLRNMFQVS</sequence>
<feature type="transmembrane region" description="Helical" evidence="7">
    <location>
        <begin position="206"/>
        <end position="225"/>
    </location>
</feature>
<feature type="chain" id="PRO_5012508085" evidence="8">
    <location>
        <begin position="21"/>
        <end position="1789"/>
    </location>
</feature>
<evidence type="ECO:0000256" key="6">
    <source>
        <dbReference type="ARBA" id="ARBA00023136"/>
    </source>
</evidence>
<evidence type="ECO:0000256" key="7">
    <source>
        <dbReference type="SAM" id="Phobius"/>
    </source>
</evidence>
<dbReference type="OrthoDB" id="378304at2759"/>
<comment type="similarity">
    <text evidence="2">Belongs to the derlin family.</text>
</comment>
<dbReference type="Proteomes" id="UP000195521">
    <property type="component" value="Unassembled WGS sequence"/>
</dbReference>
<keyword evidence="6 7" id="KW-0472">Membrane</keyword>
<name>A0A1Y1JEJ7_PLAGO</name>
<evidence type="ECO:0000313" key="9">
    <source>
        <dbReference type="EMBL" id="GAW80680.1"/>
    </source>
</evidence>